<dbReference type="Pfam" id="PF01202">
    <property type="entry name" value="SKI"/>
    <property type="match status" value="1"/>
</dbReference>
<evidence type="ECO:0000256" key="2">
    <source>
        <dbReference type="ARBA" id="ARBA00006997"/>
    </source>
</evidence>
<feature type="binding site" evidence="11">
    <location>
        <position position="18"/>
    </location>
    <ligand>
        <name>Mg(2+)</name>
        <dbReference type="ChEBI" id="CHEBI:18420"/>
    </ligand>
</feature>
<keyword evidence="11" id="KW-0963">Cytoplasm</keyword>
<evidence type="ECO:0000256" key="6">
    <source>
        <dbReference type="ARBA" id="ARBA00022741"/>
    </source>
</evidence>
<dbReference type="Gene3D" id="3.40.50.300">
    <property type="entry name" value="P-loop containing nucleotide triphosphate hydrolases"/>
    <property type="match status" value="1"/>
</dbReference>
<comment type="pathway">
    <text evidence="1 11">Metabolic intermediate biosynthesis; chorismate biosynthesis; chorismate from D-erythrose 4-phosphate and phosphoenolpyruvate: step 5/7.</text>
</comment>
<evidence type="ECO:0000256" key="3">
    <source>
        <dbReference type="ARBA" id="ARBA00012154"/>
    </source>
</evidence>
<dbReference type="Proteomes" id="UP000254266">
    <property type="component" value="Unassembled WGS sequence"/>
</dbReference>
<reference evidence="12 13" key="1">
    <citation type="journal article" date="2018" name="ISME J.">
        <title>Endosymbiont genomes yield clues of tubeworm success.</title>
        <authorList>
            <person name="Li Y."/>
            <person name="Liles M.R."/>
            <person name="Halanych K.M."/>
        </authorList>
    </citation>
    <scope>NUCLEOTIDE SEQUENCE [LARGE SCALE GENOMIC DNA]</scope>
    <source>
        <strain evidence="12">A1464</strain>
    </source>
</reference>
<dbReference type="GO" id="GO:0008652">
    <property type="term" value="P:amino acid biosynthetic process"/>
    <property type="evidence" value="ECO:0007669"/>
    <property type="project" value="UniProtKB-KW"/>
</dbReference>
<keyword evidence="5 11" id="KW-0808">Transferase</keyword>
<keyword evidence="11" id="KW-0460">Magnesium</keyword>
<evidence type="ECO:0000256" key="11">
    <source>
        <dbReference type="HAMAP-Rule" id="MF_00109"/>
    </source>
</evidence>
<dbReference type="InterPro" id="IPR023000">
    <property type="entry name" value="Shikimate_kinase_CS"/>
</dbReference>
<dbReference type="EMBL" id="QFXC01000013">
    <property type="protein sequence ID" value="RDH81658.1"/>
    <property type="molecule type" value="Genomic_DNA"/>
</dbReference>
<sequence>MTNKQNIFLIGPMGAGKTTMGRQIAKRLNMDFEDSDHAIEAHTGVDIPLIFEKEGEDGFRKRETAIIDELTQKTHLVLATGGGAVLAKENRQYLKNRGTVIYLHSDIKHLLERVGHDKNRPLLQTADPAATLREIMKIREPLYRETADIIINTGQQSIRAVINVMLDKLRKFNSTSGLK</sequence>
<accession>A0A370D9T5</accession>
<dbReference type="CDD" id="cd00464">
    <property type="entry name" value="SK"/>
    <property type="match status" value="1"/>
</dbReference>
<dbReference type="PRINTS" id="PR01100">
    <property type="entry name" value="SHIKIMTKNASE"/>
</dbReference>
<feature type="binding site" evidence="11">
    <location>
        <position position="60"/>
    </location>
    <ligand>
        <name>substrate</name>
    </ligand>
</feature>
<dbReference type="SUPFAM" id="SSF52540">
    <property type="entry name" value="P-loop containing nucleoside triphosphate hydrolases"/>
    <property type="match status" value="1"/>
</dbReference>
<comment type="cofactor">
    <cofactor evidence="11">
        <name>Mg(2+)</name>
        <dbReference type="ChEBI" id="CHEBI:18420"/>
    </cofactor>
    <text evidence="11">Binds 1 Mg(2+) ion per subunit.</text>
</comment>
<comment type="similarity">
    <text evidence="2 11">Belongs to the shikimate kinase family.</text>
</comment>
<keyword evidence="6 11" id="KW-0547">Nucleotide-binding</keyword>
<feature type="binding site" evidence="11">
    <location>
        <position position="82"/>
    </location>
    <ligand>
        <name>substrate</name>
    </ligand>
</feature>
<evidence type="ECO:0000256" key="1">
    <source>
        <dbReference type="ARBA" id="ARBA00004842"/>
    </source>
</evidence>
<evidence type="ECO:0000256" key="4">
    <source>
        <dbReference type="ARBA" id="ARBA00022605"/>
    </source>
</evidence>
<evidence type="ECO:0000313" key="12">
    <source>
        <dbReference type="EMBL" id="RDH81658.1"/>
    </source>
</evidence>
<feature type="binding site" evidence="11">
    <location>
        <begin position="14"/>
        <end position="19"/>
    </location>
    <ligand>
        <name>ATP</name>
        <dbReference type="ChEBI" id="CHEBI:30616"/>
    </ligand>
</feature>
<evidence type="ECO:0000313" key="13">
    <source>
        <dbReference type="Proteomes" id="UP000254266"/>
    </source>
</evidence>
<evidence type="ECO:0000256" key="7">
    <source>
        <dbReference type="ARBA" id="ARBA00022777"/>
    </source>
</evidence>
<dbReference type="PANTHER" id="PTHR21087:SF16">
    <property type="entry name" value="SHIKIMATE KINASE 1, CHLOROPLASTIC"/>
    <property type="match status" value="1"/>
</dbReference>
<dbReference type="PANTHER" id="PTHR21087">
    <property type="entry name" value="SHIKIMATE KINASE"/>
    <property type="match status" value="1"/>
</dbReference>
<dbReference type="PROSITE" id="PS01128">
    <property type="entry name" value="SHIKIMATE_KINASE"/>
    <property type="match status" value="1"/>
</dbReference>
<feature type="binding site" evidence="11">
    <location>
        <position position="139"/>
    </location>
    <ligand>
        <name>substrate</name>
    </ligand>
</feature>
<dbReference type="GO" id="GO:0005829">
    <property type="term" value="C:cytosol"/>
    <property type="evidence" value="ECO:0007669"/>
    <property type="project" value="TreeGrafter"/>
</dbReference>
<dbReference type="GO" id="GO:0004765">
    <property type="term" value="F:shikimate kinase activity"/>
    <property type="evidence" value="ECO:0007669"/>
    <property type="project" value="UniProtKB-UniRule"/>
</dbReference>
<dbReference type="UniPathway" id="UPA00053">
    <property type="reaction ID" value="UER00088"/>
</dbReference>
<dbReference type="AlphaFoldDB" id="A0A370D9T5"/>
<keyword evidence="11" id="KW-0479">Metal-binding</keyword>
<dbReference type="EC" id="2.7.1.71" evidence="3 11"/>
<dbReference type="GO" id="GO:0009423">
    <property type="term" value="P:chorismate biosynthetic process"/>
    <property type="evidence" value="ECO:0007669"/>
    <property type="project" value="UniProtKB-UniRule"/>
</dbReference>
<dbReference type="GO" id="GO:0009073">
    <property type="term" value="P:aromatic amino acid family biosynthetic process"/>
    <property type="evidence" value="ECO:0007669"/>
    <property type="project" value="UniProtKB-KW"/>
</dbReference>
<comment type="subcellular location">
    <subcellularLocation>
        <location evidence="11">Cytoplasm</location>
    </subcellularLocation>
</comment>
<gene>
    <name evidence="11" type="primary">aroK</name>
    <name evidence="12" type="ORF">DIZ80_16455</name>
</gene>
<comment type="caution">
    <text evidence="12">The sequence shown here is derived from an EMBL/GenBank/DDBJ whole genome shotgun (WGS) entry which is preliminary data.</text>
</comment>
<dbReference type="HAMAP" id="MF_00109">
    <property type="entry name" value="Shikimate_kinase"/>
    <property type="match status" value="1"/>
</dbReference>
<name>A0A370D9T5_9GAMM</name>
<proteinExistence type="inferred from homology"/>
<dbReference type="InterPro" id="IPR027417">
    <property type="entry name" value="P-loop_NTPase"/>
</dbReference>
<feature type="binding site" evidence="11">
    <location>
        <position position="156"/>
    </location>
    <ligand>
        <name>ATP</name>
        <dbReference type="ChEBI" id="CHEBI:30616"/>
    </ligand>
</feature>
<evidence type="ECO:0000256" key="10">
    <source>
        <dbReference type="ARBA" id="ARBA00048567"/>
    </source>
</evidence>
<protein>
    <recommendedName>
        <fullName evidence="3 11">Shikimate kinase</fullName>
        <shortName evidence="11">SK</shortName>
        <ecNumber evidence="3 11">2.7.1.71</ecNumber>
    </recommendedName>
</protein>
<keyword evidence="4 11" id="KW-0028">Amino-acid biosynthesis</keyword>
<evidence type="ECO:0000256" key="8">
    <source>
        <dbReference type="ARBA" id="ARBA00022840"/>
    </source>
</evidence>
<feature type="binding site" evidence="11">
    <location>
        <position position="120"/>
    </location>
    <ligand>
        <name>ATP</name>
        <dbReference type="ChEBI" id="CHEBI:30616"/>
    </ligand>
</feature>
<dbReference type="NCBIfam" id="NF003456">
    <property type="entry name" value="PRK05057.1"/>
    <property type="match status" value="1"/>
</dbReference>
<dbReference type="GO" id="GO:0005524">
    <property type="term" value="F:ATP binding"/>
    <property type="evidence" value="ECO:0007669"/>
    <property type="project" value="UniProtKB-UniRule"/>
</dbReference>
<keyword evidence="9 11" id="KW-0057">Aromatic amino acid biosynthesis</keyword>
<feature type="binding site" evidence="11">
    <location>
        <position position="36"/>
    </location>
    <ligand>
        <name>substrate</name>
    </ligand>
</feature>
<dbReference type="InterPro" id="IPR031322">
    <property type="entry name" value="Shikimate/glucono_kinase"/>
</dbReference>
<evidence type="ECO:0000256" key="9">
    <source>
        <dbReference type="ARBA" id="ARBA00023141"/>
    </source>
</evidence>
<keyword evidence="13" id="KW-1185">Reference proteome</keyword>
<comment type="subunit">
    <text evidence="11">Monomer.</text>
</comment>
<keyword evidence="8 11" id="KW-0067">ATP-binding</keyword>
<organism evidence="12 13">
    <name type="scientific">endosymbiont of Galathealinum brachiosum</name>
    <dbReference type="NCBI Taxonomy" id="2200906"/>
    <lineage>
        <taxon>Bacteria</taxon>
        <taxon>Pseudomonadati</taxon>
        <taxon>Pseudomonadota</taxon>
        <taxon>Gammaproteobacteria</taxon>
        <taxon>sulfur-oxidizing symbionts</taxon>
    </lineage>
</organism>
<dbReference type="InterPro" id="IPR000623">
    <property type="entry name" value="Shikimate_kinase/TSH1"/>
</dbReference>
<comment type="function">
    <text evidence="11">Catalyzes the specific phosphorylation of the 3-hydroxyl group of shikimic acid using ATP as a cosubstrate.</text>
</comment>
<evidence type="ECO:0000256" key="5">
    <source>
        <dbReference type="ARBA" id="ARBA00022679"/>
    </source>
</evidence>
<comment type="catalytic activity">
    <reaction evidence="10 11">
        <text>shikimate + ATP = 3-phosphoshikimate + ADP + H(+)</text>
        <dbReference type="Rhea" id="RHEA:13121"/>
        <dbReference type="ChEBI" id="CHEBI:15378"/>
        <dbReference type="ChEBI" id="CHEBI:30616"/>
        <dbReference type="ChEBI" id="CHEBI:36208"/>
        <dbReference type="ChEBI" id="CHEBI:145989"/>
        <dbReference type="ChEBI" id="CHEBI:456216"/>
        <dbReference type="EC" id="2.7.1.71"/>
    </reaction>
</comment>
<keyword evidence="7 11" id="KW-0418">Kinase</keyword>
<dbReference type="GO" id="GO:0000287">
    <property type="term" value="F:magnesium ion binding"/>
    <property type="evidence" value="ECO:0007669"/>
    <property type="project" value="UniProtKB-UniRule"/>
</dbReference>